<name>G9XSA9_DESHA</name>
<proteinExistence type="predicted"/>
<dbReference type="Proteomes" id="UP000004416">
    <property type="component" value="Unassembled WGS sequence"/>
</dbReference>
<accession>G9XSA9</accession>
<dbReference type="AlphaFoldDB" id="G9XSA9"/>
<dbReference type="PATRIC" id="fig|537010.4.peg.3611"/>
<comment type="caution">
    <text evidence="1">The sequence shown here is derived from an EMBL/GenBank/DDBJ whole genome shotgun (WGS) entry which is preliminary data.</text>
</comment>
<gene>
    <name evidence="1" type="ORF">HMPREF0322_03858</name>
</gene>
<reference evidence="1 2" key="1">
    <citation type="submission" date="2011-08" db="EMBL/GenBank/DDBJ databases">
        <authorList>
            <person name="Weinstock G."/>
            <person name="Sodergren E."/>
            <person name="Clifton S."/>
            <person name="Fulton L."/>
            <person name="Fulton B."/>
            <person name="Courtney L."/>
            <person name="Fronick C."/>
            <person name="Harrison M."/>
            <person name="Strong C."/>
            <person name="Farmer C."/>
            <person name="Delahaunty K."/>
            <person name="Markovic C."/>
            <person name="Hall O."/>
            <person name="Minx P."/>
            <person name="Tomlinson C."/>
            <person name="Mitreva M."/>
            <person name="Hou S."/>
            <person name="Chen J."/>
            <person name="Wollam A."/>
            <person name="Pepin K.H."/>
            <person name="Johnson M."/>
            <person name="Bhonagiri V."/>
            <person name="Zhang X."/>
            <person name="Suruliraj S."/>
            <person name="Warren W."/>
            <person name="Chinwalla A."/>
            <person name="Mardis E.R."/>
            <person name="Wilson R.K."/>
        </authorList>
    </citation>
    <scope>NUCLEOTIDE SEQUENCE [LARGE SCALE GENOMIC DNA]</scope>
    <source>
        <strain evidence="1 2">DP7</strain>
    </source>
</reference>
<sequence>MEACGMQDIFQLLKVMVKNVMSAAIVTALQVSLPSPAGGFSIFDIILLLLSIPAWEKKHLLF</sequence>
<dbReference type="HOGENOM" id="CLU_2896724_0_0_9"/>
<dbReference type="EMBL" id="AFZX01000097">
    <property type="protein sequence ID" value="EHL05508.1"/>
    <property type="molecule type" value="Genomic_DNA"/>
</dbReference>
<evidence type="ECO:0000313" key="2">
    <source>
        <dbReference type="Proteomes" id="UP000004416"/>
    </source>
</evidence>
<evidence type="ECO:0000313" key="1">
    <source>
        <dbReference type="EMBL" id="EHL05508.1"/>
    </source>
</evidence>
<protein>
    <submittedName>
        <fullName evidence="1">Uncharacterized protein</fullName>
    </submittedName>
</protein>
<organism evidence="1 2">
    <name type="scientific">Desulfitobacterium hafniense DP7</name>
    <dbReference type="NCBI Taxonomy" id="537010"/>
    <lineage>
        <taxon>Bacteria</taxon>
        <taxon>Bacillati</taxon>
        <taxon>Bacillota</taxon>
        <taxon>Clostridia</taxon>
        <taxon>Eubacteriales</taxon>
        <taxon>Desulfitobacteriaceae</taxon>
        <taxon>Desulfitobacterium</taxon>
    </lineage>
</organism>